<feature type="compositionally biased region" description="Polar residues" evidence="1">
    <location>
        <begin position="213"/>
        <end position="224"/>
    </location>
</feature>
<organism evidence="2 3">
    <name type="scientific">Absidia repens</name>
    <dbReference type="NCBI Taxonomy" id="90262"/>
    <lineage>
        <taxon>Eukaryota</taxon>
        <taxon>Fungi</taxon>
        <taxon>Fungi incertae sedis</taxon>
        <taxon>Mucoromycota</taxon>
        <taxon>Mucoromycotina</taxon>
        <taxon>Mucoromycetes</taxon>
        <taxon>Mucorales</taxon>
        <taxon>Cunninghamellaceae</taxon>
        <taxon>Absidia</taxon>
    </lineage>
</organism>
<feature type="compositionally biased region" description="Low complexity" evidence="1">
    <location>
        <begin position="25"/>
        <end position="41"/>
    </location>
</feature>
<keyword evidence="3" id="KW-1185">Reference proteome</keyword>
<feature type="compositionally biased region" description="Low complexity" evidence="1">
    <location>
        <begin position="180"/>
        <end position="197"/>
    </location>
</feature>
<feature type="compositionally biased region" description="Basic and acidic residues" evidence="1">
    <location>
        <begin position="326"/>
        <end position="340"/>
    </location>
</feature>
<evidence type="ECO:0000256" key="1">
    <source>
        <dbReference type="SAM" id="MobiDB-lite"/>
    </source>
</evidence>
<feature type="region of interest" description="Disordered" evidence="1">
    <location>
        <begin position="213"/>
        <end position="263"/>
    </location>
</feature>
<feature type="compositionally biased region" description="Polar residues" evidence="1">
    <location>
        <begin position="1"/>
        <end position="22"/>
    </location>
</feature>
<comment type="caution">
    <text evidence="2">The sequence shown here is derived from an EMBL/GenBank/DDBJ whole genome shotgun (WGS) entry which is preliminary data.</text>
</comment>
<dbReference type="GO" id="GO:0045944">
    <property type="term" value="P:positive regulation of transcription by RNA polymerase II"/>
    <property type="evidence" value="ECO:0007669"/>
    <property type="project" value="TreeGrafter"/>
</dbReference>
<dbReference type="PANTHER" id="PTHR46007">
    <property type="entry name" value="MEDIATOR OF RNA POLYMERASE II TRANSCRIPTION SUBUNIT 12"/>
    <property type="match status" value="1"/>
</dbReference>
<feature type="compositionally biased region" description="Polar residues" evidence="1">
    <location>
        <begin position="73"/>
        <end position="87"/>
    </location>
</feature>
<protein>
    <submittedName>
        <fullName evidence="2">Uncharacterized protein</fullName>
    </submittedName>
</protein>
<feature type="region of interest" description="Disordered" evidence="1">
    <location>
        <begin position="608"/>
        <end position="736"/>
    </location>
</feature>
<feature type="compositionally biased region" description="Low complexity" evidence="1">
    <location>
        <begin position="52"/>
        <end position="71"/>
    </location>
</feature>
<sequence length="736" mass="80133">MESNNTPQVQHAPSPSNSSQKNDTLEQPQSSSPLQPAPLESNSCQQQYDDAQTLVSQTSSTPVLTSVSPSPAGQRTQSPPQPAQNDTHPIPSAGLGQTECNIVSPTLADILSDDRILRFYQCVKDIKLQQSPQQTSAMFFALCHALGDSVSFLKVPNMNKIMFRQEEQIFAVNVAGTSSTQSFNDTNQQQQQSPNVNMDTTISTTLSGQLTPHSSSIFLPQMTPSSDNLTTTTSATDNSAAASPYHHDHHQQQPQNANCNNHATPNTLAAAAAAAANFFSVSDQSQHLIQAALSSVGTHGTGAPAVHNAVVPQTASNTTGGVKRRGNAEKRSKKPSPRDKEYAIRRNDIIQDLLKVSEADLFHQANTVDSDVKLIIQGQERNTKLGLLSPLHRFATFANLAAHYDSDFAPKNAGVYYNYEYFQLYLAYRDLEIERTLQQQQQQQQQHGQHQPSSSTDASTASPSAVSRPVMMQCRADIEKVLVNTNWEAIRRRLTIGERICQVCGILGRGFLLLSKQVSGRKLLHNFNTGEWGEFLHEFQRPETQPLLQTLQTKFSPERLYQHQHQQHPVYSQAMSTSAAAAAAAAAMKVLPLLSQPQQSIENTSAHMTSPLENHSSATDTTTENTSTPSTTEVKASRQAPVVIPHSPDLQSPSQALSSAASLDTNVDSTTTTTSSSSSSKSLTSTSLIANEYIKSEPTTTVASSENTLEEQNENNVTADGPLDEEESRHKKLKLD</sequence>
<accession>A0A1X2IFC9</accession>
<feature type="compositionally biased region" description="Low complexity" evidence="1">
    <location>
        <begin position="616"/>
        <end position="632"/>
    </location>
</feature>
<dbReference type="GO" id="GO:0003713">
    <property type="term" value="F:transcription coactivator activity"/>
    <property type="evidence" value="ECO:0007669"/>
    <property type="project" value="TreeGrafter"/>
</dbReference>
<feature type="region of interest" description="Disordered" evidence="1">
    <location>
        <begin position="437"/>
        <end position="466"/>
    </location>
</feature>
<feature type="region of interest" description="Disordered" evidence="1">
    <location>
        <begin position="1"/>
        <end position="97"/>
    </location>
</feature>
<feature type="compositionally biased region" description="Polar residues" evidence="1">
    <location>
        <begin position="697"/>
        <end position="707"/>
    </location>
</feature>
<reference evidence="2 3" key="1">
    <citation type="submission" date="2016-07" db="EMBL/GenBank/DDBJ databases">
        <title>Pervasive Adenine N6-methylation of Active Genes in Fungi.</title>
        <authorList>
            <consortium name="DOE Joint Genome Institute"/>
            <person name="Mondo S.J."/>
            <person name="Dannebaum R.O."/>
            <person name="Kuo R.C."/>
            <person name="Labutti K."/>
            <person name="Haridas S."/>
            <person name="Kuo A."/>
            <person name="Salamov A."/>
            <person name="Ahrendt S.R."/>
            <person name="Lipzen A."/>
            <person name="Sullivan W."/>
            <person name="Andreopoulos W.B."/>
            <person name="Clum A."/>
            <person name="Lindquist E."/>
            <person name="Daum C."/>
            <person name="Ramamoorthy G.K."/>
            <person name="Gryganskyi A."/>
            <person name="Culley D."/>
            <person name="Magnuson J.K."/>
            <person name="James T.Y."/>
            <person name="O'Malley M.A."/>
            <person name="Stajich J.E."/>
            <person name="Spatafora J.W."/>
            <person name="Visel A."/>
            <person name="Grigoriev I.V."/>
        </authorList>
    </citation>
    <scope>NUCLEOTIDE SEQUENCE [LARGE SCALE GENOMIC DNA]</scope>
    <source>
        <strain evidence="2 3">NRRL 1336</strain>
    </source>
</reference>
<feature type="region of interest" description="Disordered" evidence="1">
    <location>
        <begin position="312"/>
        <end position="340"/>
    </location>
</feature>
<dbReference type="InterPro" id="IPR051647">
    <property type="entry name" value="Mediator_comp_sub12"/>
</dbReference>
<evidence type="ECO:0000313" key="3">
    <source>
        <dbReference type="Proteomes" id="UP000193560"/>
    </source>
</evidence>
<dbReference type="Proteomes" id="UP000193560">
    <property type="component" value="Unassembled WGS sequence"/>
</dbReference>
<feature type="non-terminal residue" evidence="2">
    <location>
        <position position="736"/>
    </location>
</feature>
<evidence type="ECO:0000313" key="2">
    <source>
        <dbReference type="EMBL" id="ORZ15603.1"/>
    </source>
</evidence>
<dbReference type="EMBL" id="MCGE01000012">
    <property type="protein sequence ID" value="ORZ15603.1"/>
    <property type="molecule type" value="Genomic_DNA"/>
</dbReference>
<feature type="compositionally biased region" description="Low complexity" evidence="1">
    <location>
        <begin position="225"/>
        <end position="243"/>
    </location>
</feature>
<dbReference type="STRING" id="90262.A0A1X2IFC9"/>
<dbReference type="PANTHER" id="PTHR46007:SF8">
    <property type="entry name" value="C2H2-TYPE DOMAIN-CONTAINING PROTEIN"/>
    <property type="match status" value="1"/>
</dbReference>
<feature type="region of interest" description="Disordered" evidence="1">
    <location>
        <begin position="180"/>
        <end position="200"/>
    </location>
</feature>
<gene>
    <name evidence="2" type="ORF">BCR42DRAFT_415533</name>
</gene>
<dbReference type="GO" id="GO:0016592">
    <property type="term" value="C:mediator complex"/>
    <property type="evidence" value="ECO:0007669"/>
    <property type="project" value="TreeGrafter"/>
</dbReference>
<dbReference type="AlphaFoldDB" id="A0A1X2IFC9"/>
<name>A0A1X2IFC9_9FUNG</name>
<feature type="compositionally biased region" description="Low complexity" evidence="1">
    <location>
        <begin position="438"/>
        <end position="466"/>
    </location>
</feature>
<dbReference type="OrthoDB" id="2272461at2759"/>
<proteinExistence type="predicted"/>
<feature type="compositionally biased region" description="Low complexity" evidence="1">
    <location>
        <begin position="647"/>
        <end position="688"/>
    </location>
</feature>